<keyword evidence="2" id="KW-1185">Reference proteome</keyword>
<evidence type="ECO:0000313" key="2">
    <source>
        <dbReference type="Proteomes" id="UP000199079"/>
    </source>
</evidence>
<reference evidence="2" key="1">
    <citation type="submission" date="2016-10" db="EMBL/GenBank/DDBJ databases">
        <authorList>
            <person name="Varghese N."/>
            <person name="Submissions S."/>
        </authorList>
    </citation>
    <scope>NUCLEOTIDE SEQUENCE [LARGE SCALE GENOMIC DNA]</scope>
    <source>
        <strain evidence="2">DC30,IBRC 10041,KCTC 4046</strain>
    </source>
</reference>
<sequence length="80" mass="9200">MFGFATAVEEPPFGRMCRSLGATHTSVDVSRRGVRDVRTKNTMIVHNIRRLGSIRRFVPDVDPILKFDCEWIHLTLLFVI</sequence>
<gene>
    <name evidence="1" type="ORF">SAMN05216564_103178</name>
</gene>
<protein>
    <submittedName>
        <fullName evidence="1">Uncharacterized protein</fullName>
    </submittedName>
</protein>
<dbReference type="AlphaFoldDB" id="A0A1H3HB07"/>
<name>A0A1H3HB07_9EURY</name>
<dbReference type="EMBL" id="FNPC01000003">
    <property type="protein sequence ID" value="SDY12068.1"/>
    <property type="molecule type" value="Genomic_DNA"/>
</dbReference>
<evidence type="ECO:0000313" key="1">
    <source>
        <dbReference type="EMBL" id="SDY12068.1"/>
    </source>
</evidence>
<organism evidence="1 2">
    <name type="scientific">Halopenitus persicus</name>
    <dbReference type="NCBI Taxonomy" id="1048396"/>
    <lineage>
        <taxon>Archaea</taxon>
        <taxon>Methanobacteriati</taxon>
        <taxon>Methanobacteriota</taxon>
        <taxon>Stenosarchaea group</taxon>
        <taxon>Halobacteria</taxon>
        <taxon>Halobacteriales</taxon>
        <taxon>Haloferacaceae</taxon>
        <taxon>Halopenitus</taxon>
    </lineage>
</organism>
<accession>A0A1H3HB07</accession>
<dbReference type="Proteomes" id="UP000199079">
    <property type="component" value="Unassembled WGS sequence"/>
</dbReference>
<proteinExistence type="predicted"/>